<reference evidence="1 2" key="1">
    <citation type="submission" date="2024-01" db="EMBL/GenBank/DDBJ databases">
        <title>Comparative genomics of Cryptococcus and Kwoniella reveals pathogenesis evolution and contrasting modes of karyotype evolution via chromosome fusion or intercentromeric recombination.</title>
        <authorList>
            <person name="Coelho M.A."/>
            <person name="David-Palma M."/>
            <person name="Shea T."/>
            <person name="Bowers K."/>
            <person name="McGinley-Smith S."/>
            <person name="Mohammad A.W."/>
            <person name="Gnirke A."/>
            <person name="Yurkov A.M."/>
            <person name="Nowrousian M."/>
            <person name="Sun S."/>
            <person name="Cuomo C.A."/>
            <person name="Heitman J."/>
        </authorList>
    </citation>
    <scope>NUCLEOTIDE SEQUENCE [LARGE SCALE GENOMIC DNA]</scope>
    <source>
        <strain evidence="1 2">CBS 6074</strain>
    </source>
</reference>
<dbReference type="GeneID" id="91096269"/>
<sequence length="184" mass="20768">MTSDDIGDLGTATGQELLENLIKEGLTPSGQDADPSKYRKLVQVLMQNCVLKPLARNVPPNIQQVGYTLTILQRQTKEHPSLLYMSDDQNSTPFYYWLLPRLAQAAVQLSEDALYDDFLISMISSLKGIGRNTSDEDVSWAKGSRRLNMVLGHFNVFCEEKQFYSATQIYLRQVPPSSSFCHPF</sequence>
<accession>A0AAX4K0T0</accession>
<proteinExistence type="predicted"/>
<dbReference type="AlphaFoldDB" id="A0AAX4K0T0"/>
<name>A0AAX4K0T0_9TREE</name>
<keyword evidence="2" id="KW-1185">Reference proteome</keyword>
<dbReference type="Proteomes" id="UP001355207">
    <property type="component" value="Chromosome 7"/>
</dbReference>
<protein>
    <submittedName>
        <fullName evidence="1">Uncharacterized protein</fullName>
    </submittedName>
</protein>
<organism evidence="1 2">
    <name type="scientific">Kwoniella dendrophila CBS 6074</name>
    <dbReference type="NCBI Taxonomy" id="1295534"/>
    <lineage>
        <taxon>Eukaryota</taxon>
        <taxon>Fungi</taxon>
        <taxon>Dikarya</taxon>
        <taxon>Basidiomycota</taxon>
        <taxon>Agaricomycotina</taxon>
        <taxon>Tremellomycetes</taxon>
        <taxon>Tremellales</taxon>
        <taxon>Cryptococcaceae</taxon>
        <taxon>Kwoniella</taxon>
    </lineage>
</organism>
<evidence type="ECO:0000313" key="1">
    <source>
        <dbReference type="EMBL" id="WWC90663.1"/>
    </source>
</evidence>
<dbReference type="RefSeq" id="XP_066077426.1">
    <property type="nucleotide sequence ID" value="XM_066221329.1"/>
</dbReference>
<dbReference type="EMBL" id="CP144104">
    <property type="protein sequence ID" value="WWC90663.1"/>
    <property type="molecule type" value="Genomic_DNA"/>
</dbReference>
<evidence type="ECO:0000313" key="2">
    <source>
        <dbReference type="Proteomes" id="UP001355207"/>
    </source>
</evidence>
<gene>
    <name evidence="1" type="ORF">L201_005599</name>
</gene>